<comment type="pathway">
    <text evidence="6">Cofactor biosynthesis; coenzyme A biosynthesis.</text>
</comment>
<gene>
    <name evidence="8" type="ORF">AOG54_00570</name>
    <name evidence="7" type="ORF">SE19_06605</name>
</gene>
<dbReference type="Pfam" id="PF04019">
    <property type="entry name" value="DUF359"/>
    <property type="match status" value="1"/>
</dbReference>
<keyword evidence="1 6" id="KW-0808">Transferase</keyword>
<feature type="binding site" evidence="6">
    <location>
        <position position="117"/>
    </location>
    <ligand>
        <name>GTP</name>
        <dbReference type="ChEBI" id="CHEBI:37565"/>
    </ligand>
</feature>
<organism evidence="7 10">
    <name type="scientific">Acidiplasma aeolicum</name>
    <dbReference type="NCBI Taxonomy" id="507754"/>
    <lineage>
        <taxon>Archaea</taxon>
        <taxon>Methanobacteriati</taxon>
        <taxon>Thermoplasmatota</taxon>
        <taxon>Thermoplasmata</taxon>
        <taxon>Thermoplasmatales</taxon>
        <taxon>Ferroplasmaceae</taxon>
        <taxon>Acidiplasma</taxon>
    </lineage>
</organism>
<evidence type="ECO:0000313" key="10">
    <source>
        <dbReference type="Proteomes" id="UP000050515"/>
    </source>
</evidence>
<reference evidence="7 10" key="1">
    <citation type="submission" date="2015-09" db="EMBL/GenBank/DDBJ databases">
        <title>Draft genome sequence of Acidiplasma aeolicum DSM 18409.</title>
        <authorList>
            <person name="Hemp J."/>
        </authorList>
    </citation>
    <scope>NUCLEOTIDE SEQUENCE [LARGE SCALE GENOMIC DNA]</scope>
    <source>
        <strain evidence="7 10">V</strain>
    </source>
</reference>
<evidence type="ECO:0000256" key="2">
    <source>
        <dbReference type="ARBA" id="ARBA00022741"/>
    </source>
</evidence>
<dbReference type="UniPathway" id="UPA00241"/>
<feature type="binding site" evidence="6">
    <location>
        <position position="46"/>
    </location>
    <ligand>
        <name>GTP</name>
        <dbReference type="ChEBI" id="CHEBI:37565"/>
    </ligand>
</feature>
<evidence type="ECO:0000313" key="8">
    <source>
        <dbReference type="EMBL" id="KQB34755.1"/>
    </source>
</evidence>
<comment type="similarity">
    <text evidence="6">Belongs to the GTP-dependent DPCK family.</text>
</comment>
<comment type="caution">
    <text evidence="7">The sequence shown here is derived from an EMBL/GenBank/DDBJ whole genome shotgun (WGS) entry which is preliminary data.</text>
</comment>
<evidence type="ECO:0000256" key="4">
    <source>
        <dbReference type="ARBA" id="ARBA00022993"/>
    </source>
</evidence>
<dbReference type="Proteomes" id="UP000050515">
    <property type="component" value="Unassembled WGS sequence"/>
</dbReference>
<dbReference type="PATRIC" id="fig|507754.4.peg.1851"/>
<dbReference type="HAMAP" id="MF_00590">
    <property type="entry name" value="Dephospho_CoA_kinase_GTP_dep"/>
    <property type="match status" value="1"/>
</dbReference>
<feature type="binding site" evidence="6">
    <location>
        <position position="140"/>
    </location>
    <ligand>
        <name>GTP</name>
        <dbReference type="ChEBI" id="CHEBI:37565"/>
    </ligand>
</feature>
<keyword evidence="3 6" id="KW-0418">Kinase</keyword>
<dbReference type="OrthoDB" id="15447at2157"/>
<evidence type="ECO:0000256" key="1">
    <source>
        <dbReference type="ARBA" id="ARBA00022679"/>
    </source>
</evidence>
<evidence type="ECO:0000256" key="5">
    <source>
        <dbReference type="ARBA" id="ARBA00023134"/>
    </source>
</evidence>
<feature type="binding site" evidence="6">
    <location>
        <position position="65"/>
    </location>
    <ligand>
        <name>GTP</name>
        <dbReference type="ChEBI" id="CHEBI:37565"/>
    </ligand>
</feature>
<comment type="function">
    <text evidence="6">Catalyzes the GTP-dependent phosphorylation of the 3'-hydroxyl group of dephosphocoenzyme A to form coenzyme A (CoA).</text>
</comment>
<evidence type="ECO:0000256" key="6">
    <source>
        <dbReference type="HAMAP-Rule" id="MF_00590"/>
    </source>
</evidence>
<evidence type="ECO:0000313" key="9">
    <source>
        <dbReference type="Proteomes" id="UP000050320"/>
    </source>
</evidence>
<keyword evidence="9" id="KW-1185">Reference proteome</keyword>
<keyword evidence="5 6" id="KW-0342">GTP-binding</keyword>
<dbReference type="GO" id="GO:0016301">
    <property type="term" value="F:kinase activity"/>
    <property type="evidence" value="ECO:0007669"/>
    <property type="project" value="UniProtKB-UniRule"/>
</dbReference>
<sequence>MRLKLDHDIVLTPEIIDHIKNFKHNIASPDDIIKLSKEYKIIAVGDVTTENLKNHGVNIFLQVVDLITKRNEGKFQHIEGSIAVKNPAGTISLDLINAIKTALTENKPSRIEVSGEEDLAVIPIIFYADLNTVIVYGIPDIGMAYIKVNKAIRDDVEKLLGDVNV</sequence>
<proteinExistence type="inferred from homology"/>
<protein>
    <recommendedName>
        <fullName evidence="6">GTP-dependent dephospho-CoA kinase</fullName>
        <ecNumber evidence="6">2.7.1.237</ecNumber>
    </recommendedName>
    <alternativeName>
        <fullName evidence="6">Dephospho-coenzyme A kinase</fullName>
        <shortName evidence="6">DPCK</shortName>
    </alternativeName>
</protein>
<dbReference type="PANTHER" id="PTHR40732:SF1">
    <property type="entry name" value="GTP-DEPENDENT DEPHOSPHO-COA KINASE"/>
    <property type="match status" value="1"/>
</dbReference>
<keyword evidence="4 6" id="KW-0173">Coenzyme A biosynthesis</keyword>
<dbReference type="EC" id="2.7.1.237" evidence="6"/>
<dbReference type="PANTHER" id="PTHR40732">
    <property type="entry name" value="UPF0218 PROTEIN TK1697"/>
    <property type="match status" value="1"/>
</dbReference>
<dbReference type="InterPro" id="IPR007164">
    <property type="entry name" value="GTP-dep_dephospho-CoA_kin"/>
</dbReference>
<dbReference type="EMBL" id="LKBG01000220">
    <property type="protein sequence ID" value="KQB34755.1"/>
    <property type="molecule type" value="Genomic_DNA"/>
</dbReference>
<dbReference type="EMBL" id="LJCQ01000285">
    <property type="protein sequence ID" value="KPV46191.1"/>
    <property type="molecule type" value="Genomic_DNA"/>
</dbReference>
<accession>A0A0P9CKC2</accession>
<dbReference type="AlphaFoldDB" id="A0A0P9CKC2"/>
<dbReference type="GeneID" id="84221607"/>
<feature type="binding site" evidence="6">
    <location>
        <position position="47"/>
    </location>
    <ligand>
        <name>GTP</name>
        <dbReference type="ChEBI" id="CHEBI:37565"/>
    </ligand>
</feature>
<name>A0A0P9CKC2_9ARCH</name>
<evidence type="ECO:0000313" key="7">
    <source>
        <dbReference type="EMBL" id="KPV46191.1"/>
    </source>
</evidence>
<keyword evidence="2 6" id="KW-0547">Nucleotide-binding</keyword>
<dbReference type="Proteomes" id="UP000050320">
    <property type="component" value="Unassembled WGS sequence"/>
</dbReference>
<reference evidence="8 9" key="2">
    <citation type="submission" date="2015-09" db="EMBL/GenBank/DDBJ databases">
        <title>Heavy metals and arsenic resistance mechanisms in polyextremophilic archaea of the family Ferroplasmaceae.</title>
        <authorList>
            <person name="Bulaev A.G."/>
            <person name="Kanygina A.V."/>
        </authorList>
    </citation>
    <scope>NUCLEOTIDE SEQUENCE [LARGE SCALE GENOMIC DNA]</scope>
    <source>
        <strain evidence="8 9">VT</strain>
    </source>
</reference>
<dbReference type="GO" id="GO:0005525">
    <property type="term" value="F:GTP binding"/>
    <property type="evidence" value="ECO:0007669"/>
    <property type="project" value="UniProtKB-UniRule"/>
</dbReference>
<comment type="caution">
    <text evidence="6">Lacks conserved residue(s) required for the propagation of feature annotation.</text>
</comment>
<dbReference type="RefSeq" id="WP_048100985.1">
    <property type="nucleotide sequence ID" value="NZ_JBBYJF010000008.1"/>
</dbReference>
<dbReference type="GO" id="GO:0015937">
    <property type="term" value="P:coenzyme A biosynthetic process"/>
    <property type="evidence" value="ECO:0007669"/>
    <property type="project" value="UniProtKB-UniRule"/>
</dbReference>
<comment type="catalytic activity">
    <reaction evidence="6">
        <text>3'-dephospho-CoA + GTP = GDP + CoA + H(+)</text>
        <dbReference type="Rhea" id="RHEA:61156"/>
        <dbReference type="ChEBI" id="CHEBI:15378"/>
        <dbReference type="ChEBI" id="CHEBI:37565"/>
        <dbReference type="ChEBI" id="CHEBI:57287"/>
        <dbReference type="ChEBI" id="CHEBI:57328"/>
        <dbReference type="ChEBI" id="CHEBI:58189"/>
        <dbReference type="EC" id="2.7.1.237"/>
    </reaction>
</comment>
<evidence type="ECO:0000256" key="3">
    <source>
        <dbReference type="ARBA" id="ARBA00022777"/>
    </source>
</evidence>